<proteinExistence type="predicted"/>
<name>A0AAE4KBM8_9BURK</name>
<evidence type="ECO:0000256" key="1">
    <source>
        <dbReference type="SAM" id="SignalP"/>
    </source>
</evidence>
<comment type="caution">
    <text evidence="2">The sequence shown here is derived from an EMBL/GenBank/DDBJ whole genome shotgun (WGS) entry which is preliminary data.</text>
</comment>
<gene>
    <name evidence="2" type="ORF">RJN63_28465</name>
</gene>
<dbReference type="AlphaFoldDB" id="A0AAE4KBM8"/>
<dbReference type="InterPro" id="IPR031560">
    <property type="entry name" value="CzcE"/>
</dbReference>
<accession>A0AAE4KBM8</accession>
<protein>
    <submittedName>
        <fullName evidence="2">CzcE family metal-binding protein</fullName>
    </submittedName>
</protein>
<dbReference type="Gene3D" id="2.60.40.2280">
    <property type="entry name" value="Heavy-metal resistance protein CzcE"/>
    <property type="match status" value="1"/>
</dbReference>
<dbReference type="Pfam" id="PF16986">
    <property type="entry name" value="CzcE"/>
    <property type="match status" value="1"/>
</dbReference>
<sequence length="109" mass="12057">MKFNLFVGTVCSALFMSLAAANSMAQVSDPYGTVASQALPDRIVQVDGGTKFINVHQGEVIKFVFQDQSFTWKFDTFNRMSFEFGVIAPKNFANSKAVIYLDPNPLYTG</sequence>
<reference evidence="2" key="1">
    <citation type="submission" date="2023-02" db="EMBL/GenBank/DDBJ databases">
        <title>Description of Herbaspirillum huttiense subsp. nephrolepsisexaltata and Herbaspirillum huttiense subsp. lycopersicon.</title>
        <authorList>
            <person name="Poudel M."/>
            <person name="Sharma A."/>
            <person name="Goss E."/>
            <person name="Tapia J.H."/>
            <person name="Harmon C.M."/>
            <person name="Jones J.B."/>
        </authorList>
    </citation>
    <scope>NUCLEOTIDE SEQUENCE</scope>
    <source>
        <strain evidence="2">NC40101</strain>
    </source>
</reference>
<dbReference type="InterPro" id="IPR038674">
    <property type="entry name" value="CzcE_sf"/>
</dbReference>
<evidence type="ECO:0000313" key="2">
    <source>
        <dbReference type="EMBL" id="MDT0340797.1"/>
    </source>
</evidence>
<organism evidence="2">
    <name type="scientific">Herbaspirillum huttiense subsp. nephrolepidis</name>
    <dbReference type="NCBI Taxonomy" id="3075126"/>
    <lineage>
        <taxon>Bacteria</taxon>
        <taxon>Pseudomonadati</taxon>
        <taxon>Pseudomonadota</taxon>
        <taxon>Betaproteobacteria</taxon>
        <taxon>Burkholderiales</taxon>
        <taxon>Oxalobacteraceae</taxon>
        <taxon>Herbaspirillum</taxon>
    </lineage>
</organism>
<dbReference type="RefSeq" id="WP_154134778.1">
    <property type="nucleotide sequence ID" value="NZ_JAVLSM010000030.1"/>
</dbReference>
<keyword evidence="1" id="KW-0732">Signal</keyword>
<feature type="chain" id="PRO_5042069528" evidence="1">
    <location>
        <begin position="26"/>
        <end position="109"/>
    </location>
</feature>
<feature type="signal peptide" evidence="1">
    <location>
        <begin position="1"/>
        <end position="25"/>
    </location>
</feature>
<dbReference type="EMBL" id="JAVRAA010000028">
    <property type="protein sequence ID" value="MDT0340797.1"/>
    <property type="molecule type" value="Genomic_DNA"/>
</dbReference>